<dbReference type="InterPro" id="IPR050361">
    <property type="entry name" value="MPP/UQCRC_Complex"/>
</dbReference>
<evidence type="ECO:0000313" key="3">
    <source>
        <dbReference type="EMBL" id="EFR46344.1"/>
    </source>
</evidence>
<dbReference type="EMBL" id="DS990391">
    <property type="protein sequence ID" value="EFR46344.1"/>
    <property type="molecule type" value="Genomic_DNA"/>
</dbReference>
<dbReference type="Pfam" id="PF05193">
    <property type="entry name" value="Peptidase_M16_C"/>
    <property type="match status" value="1"/>
</dbReference>
<evidence type="ECO:0000313" key="4">
    <source>
        <dbReference type="Proteomes" id="UP000005755"/>
    </source>
</evidence>
<evidence type="ECO:0000259" key="1">
    <source>
        <dbReference type="Pfam" id="PF00675"/>
    </source>
</evidence>
<keyword evidence="3" id="KW-0378">Hydrolase</keyword>
<proteinExistence type="predicted"/>
<reference evidence="4" key="1">
    <citation type="journal article" date="2014" name="Genome Announc.">
        <title>Draft genome sequences of six enterohepatic helicobacter species isolated from humans and one from rhesus macaques.</title>
        <authorList>
            <person name="Shen Z."/>
            <person name="Sheh A."/>
            <person name="Young S.K."/>
            <person name="Abouelliel A."/>
            <person name="Ward D.V."/>
            <person name="Earl A.M."/>
            <person name="Fox J.G."/>
        </authorList>
    </citation>
    <scope>NUCLEOTIDE SEQUENCE [LARGE SCALE GENOMIC DNA]</scope>
    <source>
        <strain evidence="4">CCUG 18818</strain>
    </source>
</reference>
<dbReference type="EC" id="3.4.24.-" evidence="3"/>
<dbReference type="GO" id="GO:0016787">
    <property type="term" value="F:hydrolase activity"/>
    <property type="evidence" value="ECO:0007669"/>
    <property type="project" value="UniProtKB-KW"/>
</dbReference>
<dbReference type="InterPro" id="IPR011249">
    <property type="entry name" value="Metalloenz_LuxS/M16"/>
</dbReference>
<feature type="domain" description="Peptidase M16 N-terminal" evidence="1">
    <location>
        <begin position="30"/>
        <end position="170"/>
    </location>
</feature>
<dbReference type="InterPro" id="IPR011765">
    <property type="entry name" value="Pept_M16_N"/>
</dbReference>
<dbReference type="Pfam" id="PF00675">
    <property type="entry name" value="Peptidase_M16"/>
    <property type="match status" value="1"/>
</dbReference>
<feature type="domain" description="Peptidase M16 C-terminal" evidence="2">
    <location>
        <begin position="176"/>
        <end position="350"/>
    </location>
</feature>
<keyword evidence="4" id="KW-1185">Reference proteome</keyword>
<evidence type="ECO:0000259" key="2">
    <source>
        <dbReference type="Pfam" id="PF05193"/>
    </source>
</evidence>
<dbReference type="InterPro" id="IPR007863">
    <property type="entry name" value="Peptidase_M16_C"/>
</dbReference>
<dbReference type="SUPFAM" id="SSF63411">
    <property type="entry name" value="LuxS/MPP-like metallohydrolase"/>
    <property type="match status" value="2"/>
</dbReference>
<dbReference type="PANTHER" id="PTHR11851:SF225">
    <property type="entry name" value="NON-PEPTIDASE HOMOLOG YMXG"/>
    <property type="match status" value="1"/>
</dbReference>
<dbReference type="Gene3D" id="3.30.830.10">
    <property type="entry name" value="Metalloenzyme, LuxS/M16 peptidase-like"/>
    <property type="match status" value="2"/>
</dbReference>
<gene>
    <name evidence="3" type="ORF">HCCG_00891</name>
</gene>
<protein>
    <submittedName>
        <fullName evidence="3">Peptidase M16 inactive domain protein</fullName>
        <ecNumber evidence="3">3.4.24.-</ecNumber>
    </submittedName>
</protein>
<organism evidence="3 4">
    <name type="scientific">Helicobacter cinaedi CCUG 18818 = ATCC BAA-847</name>
    <dbReference type="NCBI Taxonomy" id="537971"/>
    <lineage>
        <taxon>Bacteria</taxon>
        <taxon>Pseudomonadati</taxon>
        <taxon>Campylobacterota</taxon>
        <taxon>Epsilonproteobacteria</taxon>
        <taxon>Campylobacterales</taxon>
        <taxon>Helicobacteraceae</taxon>
        <taxon>Helicobacter</taxon>
    </lineage>
</organism>
<dbReference type="Proteomes" id="UP000005755">
    <property type="component" value="Unassembled WGS sequence"/>
</dbReference>
<dbReference type="PANTHER" id="PTHR11851">
    <property type="entry name" value="METALLOPROTEASE"/>
    <property type="match status" value="1"/>
</dbReference>
<name>A0ABN0B9U6_9HELI</name>
<sequence>MALVGGSMNAETKIQSVEINGVAVPLLFEQSKNLPVGSVQLVFIGGSADGAKAGLGNLSAKILNEGTKDLGSVEFAKRLESKAISLYASVGLQTLNLELSYLKEFQNESFTLLNELLKQPNLTQEALSKVKTLTLNKLAQQEDDFDSIAEKNLYKILFEGTAMATPLLGDKQSVESVSLQDVEQFLQRNLVLKRLIIVAGGDLQENEFKTTLIKALSTLPVGESKEKLSFEAIQTPKNISSKKPTQQAFVYFGSRFDNADKTKNYMARVMSFILGGSGFGSRMMEEVRVKRGLAYSAYMRVNVGGAAEYTSGYLQTKLENKDEAIRVVKEVIEEFVNNGVSEEELNAAKAFLLGSEPLREESLSQRLNAKFLNYFRDLPLDYHKRELDQIKDLKLDELNAYIKSHKEILELSFSVVE</sequence>
<accession>A0ABN0B9U6</accession>